<feature type="compositionally biased region" description="Polar residues" evidence="1">
    <location>
        <begin position="82"/>
        <end position="108"/>
    </location>
</feature>
<sequence length="202" mass="22547">MEEALRVCAAREPWNGRLSSSWSLGPASGLRAVHGPPIPSSMEGMQTQRGLPLLPGEPGYRLSEGTNGIDWMRITGGPMVHDSSTAKSQRTRYQPTKNRPRSLGQQGSCKHPAAWHDWHDITGHVACFHFQTFRDLQKAIPFFNCASIPTRQQGSFLFFSLARTMRLLLSYSFDSYMFSLLAVPGDALRNAFAQLHLHLHAL</sequence>
<gene>
    <name evidence="2" type="ORF">B0T22DRAFT_7106</name>
</gene>
<organism evidence="2 3">
    <name type="scientific">Podospora appendiculata</name>
    <dbReference type="NCBI Taxonomy" id="314037"/>
    <lineage>
        <taxon>Eukaryota</taxon>
        <taxon>Fungi</taxon>
        <taxon>Dikarya</taxon>
        <taxon>Ascomycota</taxon>
        <taxon>Pezizomycotina</taxon>
        <taxon>Sordariomycetes</taxon>
        <taxon>Sordariomycetidae</taxon>
        <taxon>Sordariales</taxon>
        <taxon>Podosporaceae</taxon>
        <taxon>Podospora</taxon>
    </lineage>
</organism>
<dbReference type="Proteomes" id="UP001270362">
    <property type="component" value="Unassembled WGS sequence"/>
</dbReference>
<feature type="region of interest" description="Disordered" evidence="1">
    <location>
        <begin position="80"/>
        <end position="108"/>
    </location>
</feature>
<protein>
    <submittedName>
        <fullName evidence="2">Uncharacterized protein</fullName>
    </submittedName>
</protein>
<evidence type="ECO:0000256" key="1">
    <source>
        <dbReference type="SAM" id="MobiDB-lite"/>
    </source>
</evidence>
<comment type="caution">
    <text evidence="2">The sequence shown here is derived from an EMBL/GenBank/DDBJ whole genome shotgun (WGS) entry which is preliminary data.</text>
</comment>
<dbReference type="AlphaFoldDB" id="A0AAE0XF85"/>
<dbReference type="EMBL" id="JAULSO010000001">
    <property type="protein sequence ID" value="KAK3692211.1"/>
    <property type="molecule type" value="Genomic_DNA"/>
</dbReference>
<evidence type="ECO:0000313" key="2">
    <source>
        <dbReference type="EMBL" id="KAK3692211.1"/>
    </source>
</evidence>
<name>A0AAE0XF85_9PEZI</name>
<keyword evidence="3" id="KW-1185">Reference proteome</keyword>
<reference evidence="2" key="1">
    <citation type="journal article" date="2023" name="Mol. Phylogenet. Evol.">
        <title>Genome-scale phylogeny and comparative genomics of the fungal order Sordariales.</title>
        <authorList>
            <person name="Hensen N."/>
            <person name="Bonometti L."/>
            <person name="Westerberg I."/>
            <person name="Brannstrom I.O."/>
            <person name="Guillou S."/>
            <person name="Cros-Aarteil S."/>
            <person name="Calhoun S."/>
            <person name="Haridas S."/>
            <person name="Kuo A."/>
            <person name="Mondo S."/>
            <person name="Pangilinan J."/>
            <person name="Riley R."/>
            <person name="LaButti K."/>
            <person name="Andreopoulos B."/>
            <person name="Lipzen A."/>
            <person name="Chen C."/>
            <person name="Yan M."/>
            <person name="Daum C."/>
            <person name="Ng V."/>
            <person name="Clum A."/>
            <person name="Steindorff A."/>
            <person name="Ohm R.A."/>
            <person name="Martin F."/>
            <person name="Silar P."/>
            <person name="Natvig D.O."/>
            <person name="Lalanne C."/>
            <person name="Gautier V."/>
            <person name="Ament-Velasquez S.L."/>
            <person name="Kruys A."/>
            <person name="Hutchinson M.I."/>
            <person name="Powell A.J."/>
            <person name="Barry K."/>
            <person name="Miller A.N."/>
            <person name="Grigoriev I.V."/>
            <person name="Debuchy R."/>
            <person name="Gladieux P."/>
            <person name="Hiltunen Thoren M."/>
            <person name="Johannesson H."/>
        </authorList>
    </citation>
    <scope>NUCLEOTIDE SEQUENCE</scope>
    <source>
        <strain evidence="2">CBS 314.62</strain>
    </source>
</reference>
<reference evidence="2" key="2">
    <citation type="submission" date="2023-06" db="EMBL/GenBank/DDBJ databases">
        <authorList>
            <consortium name="Lawrence Berkeley National Laboratory"/>
            <person name="Haridas S."/>
            <person name="Hensen N."/>
            <person name="Bonometti L."/>
            <person name="Westerberg I."/>
            <person name="Brannstrom I.O."/>
            <person name="Guillou S."/>
            <person name="Cros-Aarteil S."/>
            <person name="Calhoun S."/>
            <person name="Kuo A."/>
            <person name="Mondo S."/>
            <person name="Pangilinan J."/>
            <person name="Riley R."/>
            <person name="Labutti K."/>
            <person name="Andreopoulos B."/>
            <person name="Lipzen A."/>
            <person name="Chen C."/>
            <person name="Yanf M."/>
            <person name="Daum C."/>
            <person name="Ng V."/>
            <person name="Clum A."/>
            <person name="Steindorff A."/>
            <person name="Ohm R."/>
            <person name="Martin F."/>
            <person name="Silar P."/>
            <person name="Natvig D."/>
            <person name="Lalanne C."/>
            <person name="Gautier V."/>
            <person name="Ament-Velasquez S.L."/>
            <person name="Kruys A."/>
            <person name="Hutchinson M.I."/>
            <person name="Powell A.J."/>
            <person name="Barry K."/>
            <person name="Miller A.N."/>
            <person name="Grigoriev I.V."/>
            <person name="Debuchy R."/>
            <person name="Gladieux P."/>
            <person name="Thoren M.H."/>
            <person name="Johannesson H."/>
        </authorList>
    </citation>
    <scope>NUCLEOTIDE SEQUENCE</scope>
    <source>
        <strain evidence="2">CBS 314.62</strain>
    </source>
</reference>
<proteinExistence type="predicted"/>
<evidence type="ECO:0000313" key="3">
    <source>
        <dbReference type="Proteomes" id="UP001270362"/>
    </source>
</evidence>
<accession>A0AAE0XF85</accession>